<dbReference type="EMBL" id="BPVZ01000044">
    <property type="protein sequence ID" value="GKV15846.1"/>
    <property type="molecule type" value="Genomic_DNA"/>
</dbReference>
<dbReference type="PROSITE" id="PS50146">
    <property type="entry name" value="DAGK"/>
    <property type="match status" value="1"/>
</dbReference>
<dbReference type="GO" id="GO:0016020">
    <property type="term" value="C:membrane"/>
    <property type="evidence" value="ECO:0007669"/>
    <property type="project" value="TreeGrafter"/>
</dbReference>
<evidence type="ECO:0000313" key="3">
    <source>
        <dbReference type="Proteomes" id="UP001054252"/>
    </source>
</evidence>
<dbReference type="SUPFAM" id="SSF111331">
    <property type="entry name" value="NAD kinase/diacylglycerol kinase-like"/>
    <property type="match status" value="1"/>
</dbReference>
<dbReference type="GO" id="GO:0007165">
    <property type="term" value="P:signal transduction"/>
    <property type="evidence" value="ECO:0007669"/>
    <property type="project" value="InterPro"/>
</dbReference>
<dbReference type="Pfam" id="PF00781">
    <property type="entry name" value="DAGK_cat"/>
    <property type="match status" value="1"/>
</dbReference>
<reference evidence="2 3" key="1">
    <citation type="journal article" date="2021" name="Commun. Biol.">
        <title>The genome of Shorea leprosula (Dipterocarpaceae) highlights the ecological relevance of drought in aseasonal tropical rainforests.</title>
        <authorList>
            <person name="Ng K.K.S."/>
            <person name="Kobayashi M.J."/>
            <person name="Fawcett J.A."/>
            <person name="Hatakeyama M."/>
            <person name="Paape T."/>
            <person name="Ng C.H."/>
            <person name="Ang C.C."/>
            <person name="Tnah L.H."/>
            <person name="Lee C.T."/>
            <person name="Nishiyama T."/>
            <person name="Sese J."/>
            <person name="O'Brien M.J."/>
            <person name="Copetti D."/>
            <person name="Mohd Noor M.I."/>
            <person name="Ong R.C."/>
            <person name="Putra M."/>
            <person name="Sireger I.Z."/>
            <person name="Indrioko S."/>
            <person name="Kosugi Y."/>
            <person name="Izuno A."/>
            <person name="Isagi Y."/>
            <person name="Lee S.L."/>
            <person name="Shimizu K.K."/>
        </authorList>
    </citation>
    <scope>NUCLEOTIDE SEQUENCE [LARGE SCALE GENOMIC DNA]</scope>
    <source>
        <strain evidence="2">214</strain>
    </source>
</reference>
<dbReference type="AlphaFoldDB" id="A0AAV5JT06"/>
<evidence type="ECO:0000259" key="1">
    <source>
        <dbReference type="PROSITE" id="PS50146"/>
    </source>
</evidence>
<keyword evidence="3" id="KW-1185">Reference proteome</keyword>
<dbReference type="GO" id="GO:0004143">
    <property type="term" value="F:ATP-dependent diacylglycerol kinase activity"/>
    <property type="evidence" value="ECO:0007669"/>
    <property type="project" value="InterPro"/>
</dbReference>
<dbReference type="PANTHER" id="PTHR11255">
    <property type="entry name" value="DIACYLGLYCEROL KINASE"/>
    <property type="match status" value="1"/>
</dbReference>
<dbReference type="InterPro" id="IPR001206">
    <property type="entry name" value="Diacylglycerol_kinase_cat_dom"/>
</dbReference>
<gene>
    <name evidence="2" type="ORF">SLEP1_g26591</name>
</gene>
<comment type="caution">
    <text evidence="2">The sequence shown here is derived from an EMBL/GenBank/DDBJ whole genome shotgun (WGS) entry which is preliminary data.</text>
</comment>
<organism evidence="2 3">
    <name type="scientific">Rubroshorea leprosula</name>
    <dbReference type="NCBI Taxonomy" id="152421"/>
    <lineage>
        <taxon>Eukaryota</taxon>
        <taxon>Viridiplantae</taxon>
        <taxon>Streptophyta</taxon>
        <taxon>Embryophyta</taxon>
        <taxon>Tracheophyta</taxon>
        <taxon>Spermatophyta</taxon>
        <taxon>Magnoliopsida</taxon>
        <taxon>eudicotyledons</taxon>
        <taxon>Gunneridae</taxon>
        <taxon>Pentapetalae</taxon>
        <taxon>rosids</taxon>
        <taxon>malvids</taxon>
        <taxon>Malvales</taxon>
        <taxon>Dipterocarpaceae</taxon>
        <taxon>Rubroshorea</taxon>
    </lineage>
</organism>
<dbReference type="Proteomes" id="UP001054252">
    <property type="component" value="Unassembled WGS sequence"/>
</dbReference>
<protein>
    <recommendedName>
        <fullName evidence="1">DAGKc domain-containing protein</fullName>
    </recommendedName>
</protein>
<dbReference type="Gene3D" id="3.40.50.10330">
    <property type="entry name" value="Probable inorganic polyphosphate/atp-NAD kinase, domain 1"/>
    <property type="match status" value="1"/>
</dbReference>
<accession>A0AAV5JT06</accession>
<dbReference type="PANTHER" id="PTHR11255:SF29">
    <property type="entry name" value="DIACYLGLYCEROL KINASE"/>
    <property type="match status" value="1"/>
</dbReference>
<dbReference type="InterPro" id="IPR017438">
    <property type="entry name" value="ATP-NAD_kinase_N"/>
</dbReference>
<dbReference type="InterPro" id="IPR016064">
    <property type="entry name" value="NAD/diacylglycerol_kinase_sf"/>
</dbReference>
<evidence type="ECO:0000313" key="2">
    <source>
        <dbReference type="EMBL" id="GKV15846.1"/>
    </source>
</evidence>
<dbReference type="InterPro" id="IPR037607">
    <property type="entry name" value="DGK"/>
</dbReference>
<name>A0AAV5JT06_9ROSI</name>
<sequence length="74" mass="7746">MSVIYSTLEKLKFDGDSLASEIENTLRIIVAGGDGTASWLLGVISDLKLPTPPPVATVPLGTGNNLPFSFGWVG</sequence>
<proteinExistence type="predicted"/>
<feature type="domain" description="DAGKc" evidence="1">
    <location>
        <begin position="1"/>
        <end position="74"/>
    </location>
</feature>